<dbReference type="InterPro" id="IPR006240">
    <property type="entry name" value="CysQ"/>
</dbReference>
<keyword evidence="2" id="KW-0460">Magnesium</keyword>
<protein>
    <submittedName>
        <fullName evidence="3">3'(2'),5'-bisphosphate nucleotidase</fullName>
        <ecNumber evidence="3">3.1.3.7</ecNumber>
    </submittedName>
</protein>
<proteinExistence type="inferred from homology"/>
<name>A0A3B1CWE4_9ZZZZ</name>
<keyword evidence="1" id="KW-0479">Metal-binding</keyword>
<evidence type="ECO:0000256" key="1">
    <source>
        <dbReference type="ARBA" id="ARBA00022723"/>
    </source>
</evidence>
<dbReference type="EMBL" id="UOGD01000180">
    <property type="protein sequence ID" value="VAX20927.1"/>
    <property type="molecule type" value="Genomic_DNA"/>
</dbReference>
<dbReference type="InterPro" id="IPR020583">
    <property type="entry name" value="Inositol_monoP_metal-BS"/>
</dbReference>
<dbReference type="Gene3D" id="3.40.190.80">
    <property type="match status" value="1"/>
</dbReference>
<dbReference type="CDD" id="cd01638">
    <property type="entry name" value="CysQ"/>
    <property type="match status" value="1"/>
</dbReference>
<reference evidence="3" key="1">
    <citation type="submission" date="2018-06" db="EMBL/GenBank/DDBJ databases">
        <authorList>
            <person name="Zhirakovskaya E."/>
        </authorList>
    </citation>
    <scope>NUCLEOTIDE SEQUENCE</scope>
</reference>
<gene>
    <name evidence="3" type="ORF">MNBD_IGNAVI01-843</name>
</gene>
<dbReference type="GO" id="GO:0000287">
    <property type="term" value="F:magnesium ion binding"/>
    <property type="evidence" value="ECO:0007669"/>
    <property type="project" value="InterPro"/>
</dbReference>
<evidence type="ECO:0000313" key="3">
    <source>
        <dbReference type="EMBL" id="VAX20927.1"/>
    </source>
</evidence>
<keyword evidence="3" id="KW-0378">Hydrolase</keyword>
<dbReference type="Pfam" id="PF00459">
    <property type="entry name" value="Inositol_P"/>
    <property type="match status" value="1"/>
</dbReference>
<accession>A0A3B1CWE4</accession>
<organism evidence="3">
    <name type="scientific">hydrothermal vent metagenome</name>
    <dbReference type="NCBI Taxonomy" id="652676"/>
    <lineage>
        <taxon>unclassified sequences</taxon>
        <taxon>metagenomes</taxon>
        <taxon>ecological metagenomes</taxon>
    </lineage>
</organism>
<dbReference type="HAMAP" id="MF_02095">
    <property type="entry name" value="CysQ"/>
    <property type="match status" value="1"/>
</dbReference>
<dbReference type="InterPro" id="IPR000760">
    <property type="entry name" value="Inositol_monophosphatase-like"/>
</dbReference>
<dbReference type="Gene3D" id="3.30.540.10">
    <property type="entry name" value="Fructose-1,6-Bisphosphatase, subunit A, domain 1"/>
    <property type="match status" value="1"/>
</dbReference>
<dbReference type="PRINTS" id="PR00377">
    <property type="entry name" value="IMPHPHTASES"/>
</dbReference>
<dbReference type="PROSITE" id="PS00629">
    <property type="entry name" value="IMP_1"/>
    <property type="match status" value="1"/>
</dbReference>
<dbReference type="PANTHER" id="PTHR43028">
    <property type="entry name" value="3'(2'),5'-BISPHOSPHATE NUCLEOTIDASE 1"/>
    <property type="match status" value="1"/>
</dbReference>
<dbReference type="GO" id="GO:0000103">
    <property type="term" value="P:sulfate assimilation"/>
    <property type="evidence" value="ECO:0007669"/>
    <property type="project" value="TreeGrafter"/>
</dbReference>
<dbReference type="GO" id="GO:0050427">
    <property type="term" value="P:3'-phosphoadenosine 5'-phosphosulfate metabolic process"/>
    <property type="evidence" value="ECO:0007669"/>
    <property type="project" value="TreeGrafter"/>
</dbReference>
<dbReference type="AlphaFoldDB" id="A0A3B1CWE4"/>
<sequence length="297" mass="33121">MITKNDINYLIDLSVKAGKAILDIYDSDDFGVEKKSDNSPLTKADKASNEIIERGLKKSFPDIPILSEEGKEIPFEERKNWKRFWLVDPLDGTKEFIKRNDEFTVNIALIENSTPVFGVIYAPAIEQQTNEDRAITTINQSANQINNNAMINTLNEWLHSNNDFSGVIYLGGIGIGAYKITSSGITPIKVSALTSSDELNVVQSRSHSGEEENQFYSNYKIKESLSKGSSLKICLVAEGKAEIYFRSGPTWEWDTGAGHAILLSAGGYFVNKDKSELVYNKKIIKNFGFIVSAFPIR</sequence>
<dbReference type="PANTHER" id="PTHR43028:SF5">
    <property type="entry name" value="3'(2'),5'-BISPHOSPHATE NUCLEOTIDASE 1"/>
    <property type="match status" value="1"/>
</dbReference>
<dbReference type="EC" id="3.1.3.7" evidence="3"/>
<dbReference type="GO" id="GO:0008441">
    <property type="term" value="F:3'(2'),5'-bisphosphate nucleotidase activity"/>
    <property type="evidence" value="ECO:0007669"/>
    <property type="project" value="UniProtKB-EC"/>
</dbReference>
<dbReference type="SUPFAM" id="SSF56655">
    <property type="entry name" value="Carbohydrate phosphatase"/>
    <property type="match status" value="1"/>
</dbReference>
<dbReference type="InterPro" id="IPR050725">
    <property type="entry name" value="CysQ/Inositol_MonoPase"/>
</dbReference>
<evidence type="ECO:0000256" key="2">
    <source>
        <dbReference type="ARBA" id="ARBA00022842"/>
    </source>
</evidence>